<reference evidence="9 10" key="1">
    <citation type="submission" date="2017-01" db="EMBL/GenBank/DDBJ databases">
        <authorList>
            <person name="Cao J.-M."/>
        </authorList>
    </citation>
    <scope>NUCLEOTIDE SEQUENCE [LARGE SCALE GENOMIC DNA]</scope>
    <source>
        <strain evidence="9 10">888-76</strain>
    </source>
</reference>
<keyword evidence="10" id="KW-1185">Reference proteome</keyword>
<dbReference type="InterPro" id="IPR001148">
    <property type="entry name" value="CA_dom"/>
</dbReference>
<keyword evidence="4" id="KW-0862">Zinc</keyword>
<dbReference type="Pfam" id="PF00194">
    <property type="entry name" value="Carb_anhydrase"/>
    <property type="match status" value="1"/>
</dbReference>
<sequence>MSLRIVKTAFAVASLFPLFACSAHWSYQGATSPEHWGELSQEFQTCQSGKNQSPIDIDNIVTAHLTPFSNHYHESPALLINNGHTLQANFINNLNTIELAGIVSHLQQFHFHAPSEHTLHGKHAPLEMHLVHTSAKGDITVVAVLFETGAANRELAALWQHLPTRGGSTALTAQHIDMAALLPRDKTYWRFSGSLTTPPCSEGVTWLVMKQPLTLSPQQLDAFKSALGHANNRPTQQLYGRLVVE</sequence>
<comment type="similarity">
    <text evidence="1">Belongs to the alpha-carbonic anhydrase family.</text>
</comment>
<evidence type="ECO:0000313" key="9">
    <source>
        <dbReference type="EMBL" id="APZ04942.1"/>
    </source>
</evidence>
<evidence type="ECO:0000256" key="1">
    <source>
        <dbReference type="ARBA" id="ARBA00010718"/>
    </source>
</evidence>
<dbReference type="InterPro" id="IPR036398">
    <property type="entry name" value="CA_dom_sf"/>
</dbReference>
<keyword evidence="3" id="KW-0479">Metal-binding</keyword>
<organism evidence="9 10">
    <name type="scientific">Kosakonia cowanii JCM 10956 = DSM 18146</name>
    <dbReference type="NCBI Taxonomy" id="1300165"/>
    <lineage>
        <taxon>Bacteria</taxon>
        <taxon>Pseudomonadati</taxon>
        <taxon>Pseudomonadota</taxon>
        <taxon>Gammaproteobacteria</taxon>
        <taxon>Enterobacterales</taxon>
        <taxon>Enterobacteriaceae</taxon>
        <taxon>Kosakonia</taxon>
    </lineage>
</organism>
<dbReference type="AlphaFoldDB" id="A0A807LHS8"/>
<dbReference type="PROSITE" id="PS51144">
    <property type="entry name" value="ALPHA_CA_2"/>
    <property type="match status" value="1"/>
</dbReference>
<proteinExistence type="inferred from homology"/>
<feature type="chain" id="PRO_5032337916" description="carbonic anhydrase" evidence="7">
    <location>
        <begin position="23"/>
        <end position="245"/>
    </location>
</feature>
<evidence type="ECO:0000259" key="8">
    <source>
        <dbReference type="PROSITE" id="PS51144"/>
    </source>
</evidence>
<keyword evidence="7" id="KW-0732">Signal</keyword>
<dbReference type="RefSeq" id="WP_076769270.1">
    <property type="nucleotide sequence ID" value="NZ_CP019445.1"/>
</dbReference>
<evidence type="ECO:0000256" key="6">
    <source>
        <dbReference type="ARBA" id="ARBA00048348"/>
    </source>
</evidence>
<name>A0A807LHS8_9ENTR</name>
<dbReference type="GO" id="GO:0008270">
    <property type="term" value="F:zinc ion binding"/>
    <property type="evidence" value="ECO:0007669"/>
    <property type="project" value="InterPro"/>
</dbReference>
<protein>
    <recommendedName>
        <fullName evidence="2">carbonic anhydrase</fullName>
        <ecNumber evidence="2">4.2.1.1</ecNumber>
    </recommendedName>
</protein>
<dbReference type="Gene3D" id="3.10.200.10">
    <property type="entry name" value="Alpha carbonic anhydrase"/>
    <property type="match status" value="1"/>
</dbReference>
<dbReference type="CDD" id="cd03124">
    <property type="entry name" value="alpha_CA_prokaryotic_like"/>
    <property type="match status" value="1"/>
</dbReference>
<evidence type="ECO:0000256" key="4">
    <source>
        <dbReference type="ARBA" id="ARBA00022833"/>
    </source>
</evidence>
<evidence type="ECO:0000313" key="10">
    <source>
        <dbReference type="Proteomes" id="UP000187148"/>
    </source>
</evidence>
<dbReference type="KEGG" id="kco:BWI95_07655"/>
<evidence type="ECO:0000256" key="2">
    <source>
        <dbReference type="ARBA" id="ARBA00012925"/>
    </source>
</evidence>
<gene>
    <name evidence="9" type="ORF">BWI95_07655</name>
</gene>
<evidence type="ECO:0000256" key="5">
    <source>
        <dbReference type="ARBA" id="ARBA00023239"/>
    </source>
</evidence>
<evidence type="ECO:0000256" key="3">
    <source>
        <dbReference type="ARBA" id="ARBA00022723"/>
    </source>
</evidence>
<dbReference type="SUPFAM" id="SSF51069">
    <property type="entry name" value="Carbonic anhydrase"/>
    <property type="match status" value="1"/>
</dbReference>
<accession>A0A807LHS8</accession>
<dbReference type="GO" id="GO:0004089">
    <property type="term" value="F:carbonate dehydratase activity"/>
    <property type="evidence" value="ECO:0007669"/>
    <property type="project" value="UniProtKB-EC"/>
</dbReference>
<dbReference type="EC" id="4.2.1.1" evidence="2"/>
<dbReference type="PANTHER" id="PTHR18952:SF265">
    <property type="entry name" value="CARBONIC ANHYDRASE"/>
    <property type="match status" value="1"/>
</dbReference>
<feature type="signal peptide" evidence="7">
    <location>
        <begin position="1"/>
        <end position="22"/>
    </location>
</feature>
<feature type="domain" description="Alpha-carbonic anhydrase" evidence="8">
    <location>
        <begin position="23"/>
        <end position="245"/>
    </location>
</feature>
<dbReference type="InterPro" id="IPR041891">
    <property type="entry name" value="Alpha_CA_prokaryot-like"/>
</dbReference>
<dbReference type="Proteomes" id="UP000187148">
    <property type="component" value="Chromosome"/>
</dbReference>
<evidence type="ECO:0000256" key="7">
    <source>
        <dbReference type="SAM" id="SignalP"/>
    </source>
</evidence>
<dbReference type="PANTHER" id="PTHR18952">
    <property type="entry name" value="CARBONIC ANHYDRASE"/>
    <property type="match status" value="1"/>
</dbReference>
<dbReference type="SMART" id="SM01057">
    <property type="entry name" value="Carb_anhydrase"/>
    <property type="match status" value="1"/>
</dbReference>
<comment type="catalytic activity">
    <reaction evidence="6">
        <text>hydrogencarbonate + H(+) = CO2 + H2O</text>
        <dbReference type="Rhea" id="RHEA:10748"/>
        <dbReference type="ChEBI" id="CHEBI:15377"/>
        <dbReference type="ChEBI" id="CHEBI:15378"/>
        <dbReference type="ChEBI" id="CHEBI:16526"/>
        <dbReference type="ChEBI" id="CHEBI:17544"/>
        <dbReference type="EC" id="4.2.1.1"/>
    </reaction>
</comment>
<dbReference type="InterPro" id="IPR023561">
    <property type="entry name" value="Carbonic_anhydrase_a-class"/>
</dbReference>
<keyword evidence="5" id="KW-0456">Lyase</keyword>
<dbReference type="EMBL" id="CP019445">
    <property type="protein sequence ID" value="APZ04942.1"/>
    <property type="molecule type" value="Genomic_DNA"/>
</dbReference>